<keyword evidence="1" id="KW-0418">Kinase</keyword>
<evidence type="ECO:0000313" key="1">
    <source>
        <dbReference type="EMBL" id="MBU9713511.1"/>
    </source>
</evidence>
<dbReference type="InterPro" id="IPR014867">
    <property type="entry name" value="Spore_coat_CotH_CotH2/3/7"/>
</dbReference>
<keyword evidence="2" id="KW-1185">Reference proteome</keyword>
<dbReference type="GO" id="GO:0016301">
    <property type="term" value="F:kinase activity"/>
    <property type="evidence" value="ECO:0007669"/>
    <property type="project" value="UniProtKB-KW"/>
</dbReference>
<comment type="caution">
    <text evidence="1">The sequence shown here is derived from an EMBL/GenBank/DDBJ whole genome shotgun (WGS) entry which is preliminary data.</text>
</comment>
<name>A0ABS6JIN8_9BACI</name>
<reference evidence="1 2" key="1">
    <citation type="submission" date="2021-06" db="EMBL/GenBank/DDBJ databases">
        <title>Bacillus sp. RD4P76, an endophyte from a halophyte.</title>
        <authorList>
            <person name="Sun J.-Q."/>
        </authorList>
    </citation>
    <scope>NUCLEOTIDE SEQUENCE [LARGE SCALE GENOMIC DNA]</scope>
    <source>
        <strain evidence="1 2">CGMCC 1.15917</strain>
    </source>
</reference>
<organism evidence="1 2">
    <name type="scientific">Evansella tamaricis</name>
    <dbReference type="NCBI Taxonomy" id="2069301"/>
    <lineage>
        <taxon>Bacteria</taxon>
        <taxon>Bacillati</taxon>
        <taxon>Bacillota</taxon>
        <taxon>Bacilli</taxon>
        <taxon>Bacillales</taxon>
        <taxon>Bacillaceae</taxon>
        <taxon>Evansella</taxon>
    </lineage>
</organism>
<dbReference type="Proteomes" id="UP000784880">
    <property type="component" value="Unassembled WGS sequence"/>
</dbReference>
<dbReference type="EMBL" id="JAHQCS010000142">
    <property type="protein sequence ID" value="MBU9713511.1"/>
    <property type="molecule type" value="Genomic_DNA"/>
</dbReference>
<evidence type="ECO:0000313" key="2">
    <source>
        <dbReference type="Proteomes" id="UP000784880"/>
    </source>
</evidence>
<dbReference type="Pfam" id="PF08757">
    <property type="entry name" value="CotH"/>
    <property type="match status" value="1"/>
</dbReference>
<proteinExistence type="predicted"/>
<dbReference type="RefSeq" id="WP_217067666.1">
    <property type="nucleotide sequence ID" value="NZ_JAHQCS010000142.1"/>
</dbReference>
<keyword evidence="1" id="KW-0808">Transferase</keyword>
<protein>
    <submittedName>
        <fullName evidence="1">CotH kinase family protein</fullName>
    </submittedName>
</protein>
<gene>
    <name evidence="1" type="ORF">KS419_17420</name>
</gene>
<accession>A0ABS6JIN8</accession>
<sequence>MVRAVIVSNQKIVSGVSTNTYFINQEYTLPVISLSTNPDNFFDDEIGIYVPGVNYDPERNNPDSSGNYYQTGSEWERPVHIEFFETNGEPTFSQNAGARIHGDYTRRFGQKSLRLYSRSDYGVSRFNYQFFNTKRIDDFNRLILGDSGNDWGLTMFRDGAMQSLIHQLGLDTQHYRHTVLFINGEYWGIHNLRDRLDKHYLETHYTDWIGSIIPFLKDKAVITKV</sequence>